<protein>
    <recommendedName>
        <fullName evidence="4">Glycosyltransferase 2-like domain-containing protein</fullName>
    </recommendedName>
</protein>
<accession>A0A1G2BA38</accession>
<evidence type="ECO:0000313" key="6">
    <source>
        <dbReference type="Proteomes" id="UP000176420"/>
    </source>
</evidence>
<evidence type="ECO:0000256" key="1">
    <source>
        <dbReference type="ARBA" id="ARBA00006739"/>
    </source>
</evidence>
<evidence type="ECO:0000259" key="4">
    <source>
        <dbReference type="Pfam" id="PF00535"/>
    </source>
</evidence>
<comment type="similarity">
    <text evidence="1">Belongs to the glycosyltransferase 2 family.</text>
</comment>
<comment type="caution">
    <text evidence="5">The sequence shown here is derived from an EMBL/GenBank/DDBJ whole genome shotgun (WGS) entry which is preliminary data.</text>
</comment>
<feature type="domain" description="Glycosyltransferase 2-like" evidence="4">
    <location>
        <begin position="10"/>
        <end position="181"/>
    </location>
</feature>
<dbReference type="PANTHER" id="PTHR43179">
    <property type="entry name" value="RHAMNOSYLTRANSFERASE WBBL"/>
    <property type="match status" value="1"/>
</dbReference>
<gene>
    <name evidence="5" type="ORF">A2319_00545</name>
</gene>
<evidence type="ECO:0000313" key="5">
    <source>
        <dbReference type="EMBL" id="OGY86044.1"/>
    </source>
</evidence>
<dbReference type="GO" id="GO:0016757">
    <property type="term" value="F:glycosyltransferase activity"/>
    <property type="evidence" value="ECO:0007669"/>
    <property type="project" value="UniProtKB-KW"/>
</dbReference>
<dbReference type="Gene3D" id="3.90.550.10">
    <property type="entry name" value="Spore Coat Polysaccharide Biosynthesis Protein SpsA, Chain A"/>
    <property type="match status" value="1"/>
</dbReference>
<dbReference type="Pfam" id="PF00535">
    <property type="entry name" value="Glycos_transf_2"/>
    <property type="match status" value="1"/>
</dbReference>
<evidence type="ECO:0000256" key="3">
    <source>
        <dbReference type="ARBA" id="ARBA00022679"/>
    </source>
</evidence>
<sequence length="337" mass="39099">MNKPEKKLAVIVVLYNGEKYIPNLCATLKKQTETIDEVIVVDNSPNNLSAEIFKNCYPQAVIYKQQVNLDFCRGYNFGLQKSHGDYLLILNQDLILAENAMFLLKQALVKNPNLGAVSPKLYCLQAGQERSIILDSMGIFGTKARCFYNLGEGKQDHNQYQNIAPFGISGTAILFRKEALIDIALNGGGEKQEYFDADFVAYKDDIDLAYRLRHRNWQIALVPEAVMYHERKAQELKATKGVFKDRQLKSWRIRSNSWRNHLWVLLKNEPWENLLRHSPWILWYELKKIIFILFFEPSTLRCLPSFFKGLKKMLKKRRAILNSSEISAQQLRKSIIY</sequence>
<evidence type="ECO:0000256" key="2">
    <source>
        <dbReference type="ARBA" id="ARBA00022676"/>
    </source>
</evidence>
<reference evidence="5 6" key="1">
    <citation type="journal article" date="2016" name="Nat. Commun.">
        <title>Thousands of microbial genomes shed light on interconnected biogeochemical processes in an aquifer system.</title>
        <authorList>
            <person name="Anantharaman K."/>
            <person name="Brown C.T."/>
            <person name="Hug L.A."/>
            <person name="Sharon I."/>
            <person name="Castelle C.J."/>
            <person name="Probst A.J."/>
            <person name="Thomas B.C."/>
            <person name="Singh A."/>
            <person name="Wilkins M.J."/>
            <person name="Karaoz U."/>
            <person name="Brodie E.L."/>
            <person name="Williams K.H."/>
            <person name="Hubbard S.S."/>
            <person name="Banfield J.F."/>
        </authorList>
    </citation>
    <scope>NUCLEOTIDE SEQUENCE [LARGE SCALE GENOMIC DNA]</scope>
</reference>
<dbReference type="CDD" id="cd04186">
    <property type="entry name" value="GT_2_like_c"/>
    <property type="match status" value="1"/>
</dbReference>
<dbReference type="EMBL" id="MHKI01000026">
    <property type="protein sequence ID" value="OGY86044.1"/>
    <property type="molecule type" value="Genomic_DNA"/>
</dbReference>
<keyword evidence="3" id="KW-0808">Transferase</keyword>
<dbReference type="Proteomes" id="UP000176420">
    <property type="component" value="Unassembled WGS sequence"/>
</dbReference>
<dbReference type="PANTHER" id="PTHR43179:SF12">
    <property type="entry name" value="GALACTOFURANOSYLTRANSFERASE GLFT2"/>
    <property type="match status" value="1"/>
</dbReference>
<dbReference type="SUPFAM" id="SSF53448">
    <property type="entry name" value="Nucleotide-diphospho-sugar transferases"/>
    <property type="match status" value="1"/>
</dbReference>
<name>A0A1G2BA38_9BACT</name>
<dbReference type="InterPro" id="IPR029044">
    <property type="entry name" value="Nucleotide-diphossugar_trans"/>
</dbReference>
<organism evidence="5 6">
    <name type="scientific">Candidatus Kerfeldbacteria bacterium RIFOXYB2_FULL_38_14</name>
    <dbReference type="NCBI Taxonomy" id="1798547"/>
    <lineage>
        <taxon>Bacteria</taxon>
        <taxon>Candidatus Kerfeldiibacteriota</taxon>
    </lineage>
</organism>
<dbReference type="InterPro" id="IPR001173">
    <property type="entry name" value="Glyco_trans_2-like"/>
</dbReference>
<dbReference type="AlphaFoldDB" id="A0A1G2BA38"/>
<keyword evidence="2" id="KW-0328">Glycosyltransferase</keyword>
<proteinExistence type="inferred from homology"/>